<protein>
    <submittedName>
        <fullName evidence="1">Uncharacterized protein</fullName>
    </submittedName>
</protein>
<name>A0A1X7LAM0_9BACT</name>
<dbReference type="EMBL" id="FXAW01000009">
    <property type="protein sequence ID" value="SMG50750.1"/>
    <property type="molecule type" value="Genomic_DNA"/>
</dbReference>
<dbReference type="PROSITE" id="PS51257">
    <property type="entry name" value="PROKAR_LIPOPROTEIN"/>
    <property type="match status" value="1"/>
</dbReference>
<evidence type="ECO:0000313" key="1">
    <source>
        <dbReference type="EMBL" id="SMG50750.1"/>
    </source>
</evidence>
<reference evidence="2" key="1">
    <citation type="submission" date="2017-04" db="EMBL/GenBank/DDBJ databases">
        <authorList>
            <person name="Varghese N."/>
            <person name="Submissions S."/>
        </authorList>
    </citation>
    <scope>NUCLEOTIDE SEQUENCE [LARGE SCALE GENOMIC DNA]</scope>
    <source>
        <strain evidence="2">DSM 4125</strain>
    </source>
</reference>
<proteinExistence type="predicted"/>
<evidence type="ECO:0000313" key="2">
    <source>
        <dbReference type="Proteomes" id="UP000193804"/>
    </source>
</evidence>
<keyword evidence="2" id="KW-1185">Reference proteome</keyword>
<accession>A0A1X7LAM0</accession>
<organism evidence="1 2">
    <name type="scientific">Marivirga sericea</name>
    <dbReference type="NCBI Taxonomy" id="1028"/>
    <lineage>
        <taxon>Bacteria</taxon>
        <taxon>Pseudomonadati</taxon>
        <taxon>Bacteroidota</taxon>
        <taxon>Cytophagia</taxon>
        <taxon>Cytophagales</taxon>
        <taxon>Marivirgaceae</taxon>
        <taxon>Marivirga</taxon>
    </lineage>
</organism>
<gene>
    <name evidence="1" type="ORF">SAMN05661096_03729</name>
</gene>
<sequence>MKNKFFLFIAFALLLSCTEDEVYTDSELVAQKIQSVIDQENVTHVLIARLNSNNSWFTVDSSTDFEIDGIFIRINDNVPSSYNLDKLFEYEIRRNFDDTLIELVLYFSI</sequence>
<dbReference type="Proteomes" id="UP000193804">
    <property type="component" value="Unassembled WGS sequence"/>
</dbReference>
<dbReference type="AlphaFoldDB" id="A0A1X7LAM0"/>